<dbReference type="InterPro" id="IPR050300">
    <property type="entry name" value="GDXG_lipolytic_enzyme"/>
</dbReference>
<dbReference type="Pfam" id="PF07859">
    <property type="entry name" value="Abhydrolase_3"/>
    <property type="match status" value="1"/>
</dbReference>
<dbReference type="InterPro" id="IPR002168">
    <property type="entry name" value="Lipase_GDXG_HIS_AS"/>
</dbReference>
<accession>A0ABY4ARH9</accession>
<feature type="domain" description="Alpha/beta hydrolase fold-3" evidence="3">
    <location>
        <begin position="80"/>
        <end position="286"/>
    </location>
</feature>
<dbReference type="SUPFAM" id="SSF53474">
    <property type="entry name" value="alpha/beta-Hydrolases"/>
    <property type="match status" value="1"/>
</dbReference>
<dbReference type="GO" id="GO:0016787">
    <property type="term" value="F:hydrolase activity"/>
    <property type="evidence" value="ECO:0007669"/>
    <property type="project" value="UniProtKB-KW"/>
</dbReference>
<dbReference type="InterPro" id="IPR029058">
    <property type="entry name" value="AB_hydrolase_fold"/>
</dbReference>
<evidence type="ECO:0000259" key="3">
    <source>
        <dbReference type="Pfam" id="PF07859"/>
    </source>
</evidence>
<proteinExistence type="inferred from homology"/>
<dbReference type="PANTHER" id="PTHR48081">
    <property type="entry name" value="AB HYDROLASE SUPERFAMILY PROTEIN C4A8.06C"/>
    <property type="match status" value="1"/>
</dbReference>
<evidence type="ECO:0000256" key="2">
    <source>
        <dbReference type="ARBA" id="ARBA00022801"/>
    </source>
</evidence>
<keyword evidence="5" id="KW-1185">Reference proteome</keyword>
<reference evidence="4 5" key="1">
    <citation type="submission" date="2020-11" db="EMBL/GenBank/DDBJ databases">
        <title>Algicoccus daihaiensis sp.nov., isolated from Daihai Lake in Inner Mongolia.</title>
        <authorList>
            <person name="Kai J."/>
        </authorList>
    </citation>
    <scope>NUCLEOTIDE SEQUENCE [LARGE SCALE GENOMIC DNA]</scope>
    <source>
        <strain evidence="5">f23</strain>
    </source>
</reference>
<comment type="similarity">
    <text evidence="1">Belongs to the 'GDXG' lipolytic enzyme family.</text>
</comment>
<evidence type="ECO:0000313" key="4">
    <source>
        <dbReference type="EMBL" id="UOD51637.1"/>
    </source>
</evidence>
<organism evidence="4 5">
    <name type="scientific">Orrella daihaiensis</name>
    <dbReference type="NCBI Taxonomy" id="2782176"/>
    <lineage>
        <taxon>Bacteria</taxon>
        <taxon>Pseudomonadati</taxon>
        <taxon>Pseudomonadota</taxon>
        <taxon>Betaproteobacteria</taxon>
        <taxon>Burkholderiales</taxon>
        <taxon>Alcaligenaceae</taxon>
        <taxon>Orrella</taxon>
    </lineage>
</organism>
<sequence>MLDPQAKALLEELAARGARATHMMTPEQAREAYLVRRHFTQPEPTKVAEVTDLAIPGLGGDIKLRLYRPFAHNESTQPVLVYFHGGGFVVGDLDSHDNLCRALCHQSDCVVIAVDYRRAPEHVYPAAQLDCLAATRWVHDNAAQLNIDPKRIAVGGDSAGGQLAAVTSLALRDDPVIRLAFQALIYPVTDALMQSESIERNGQGYRLLKQDLVYYYDHYFQGQDVRHEAMASPLRAADLSGLPDAFVLTAGFDPLHDEGLAYANALSAAGTATQYVCFTRQIHGFILMGKVIDEANLATSLFAAALKRALHKEIK</sequence>
<dbReference type="Gene3D" id="3.40.50.1820">
    <property type="entry name" value="alpha/beta hydrolase"/>
    <property type="match status" value="1"/>
</dbReference>
<dbReference type="PANTHER" id="PTHR48081:SF8">
    <property type="entry name" value="ALPHA_BETA HYDROLASE FOLD-3 DOMAIN-CONTAINING PROTEIN-RELATED"/>
    <property type="match status" value="1"/>
</dbReference>
<gene>
    <name evidence="4" type="ORF">DHf2319_08755</name>
</gene>
<keyword evidence="2 4" id="KW-0378">Hydrolase</keyword>
<dbReference type="EMBL" id="CP063982">
    <property type="protein sequence ID" value="UOD51637.1"/>
    <property type="molecule type" value="Genomic_DNA"/>
</dbReference>
<evidence type="ECO:0000256" key="1">
    <source>
        <dbReference type="ARBA" id="ARBA00010515"/>
    </source>
</evidence>
<dbReference type="InterPro" id="IPR013094">
    <property type="entry name" value="AB_hydrolase_3"/>
</dbReference>
<protein>
    <submittedName>
        <fullName evidence="4">Alpha/beta hydrolase</fullName>
    </submittedName>
</protein>
<dbReference type="PROSITE" id="PS01173">
    <property type="entry name" value="LIPASE_GDXG_HIS"/>
    <property type="match status" value="1"/>
</dbReference>
<dbReference type="Proteomes" id="UP000831607">
    <property type="component" value="Chromosome"/>
</dbReference>
<evidence type="ECO:0000313" key="5">
    <source>
        <dbReference type="Proteomes" id="UP000831607"/>
    </source>
</evidence>
<name>A0ABY4ARH9_9BURK</name>